<dbReference type="Proteomes" id="UP000606274">
    <property type="component" value="Unassembled WGS sequence"/>
</dbReference>
<protein>
    <recommendedName>
        <fullName evidence="5">Reverse transcriptase domain-containing protein</fullName>
    </recommendedName>
</protein>
<accession>A0A8T0BZW9</accession>
<feature type="domain" description="Alkylated DNA repair protein AlkB homologue 8 N-terminal" evidence="2">
    <location>
        <begin position="504"/>
        <end position="526"/>
    </location>
</feature>
<dbReference type="Pfam" id="PF09004">
    <property type="entry name" value="ALKBH8_N"/>
    <property type="match status" value="1"/>
</dbReference>
<evidence type="ECO:0000313" key="4">
    <source>
        <dbReference type="Proteomes" id="UP000606274"/>
    </source>
</evidence>
<dbReference type="InterPro" id="IPR043502">
    <property type="entry name" value="DNA/RNA_pol_sf"/>
</dbReference>
<keyword evidence="4" id="KW-1185">Reference proteome</keyword>
<organism evidence="3 4">
    <name type="scientific">Silurus meridionalis</name>
    <name type="common">Southern catfish</name>
    <name type="synonym">Silurus soldatovi meridionalis</name>
    <dbReference type="NCBI Taxonomy" id="175797"/>
    <lineage>
        <taxon>Eukaryota</taxon>
        <taxon>Metazoa</taxon>
        <taxon>Chordata</taxon>
        <taxon>Craniata</taxon>
        <taxon>Vertebrata</taxon>
        <taxon>Euteleostomi</taxon>
        <taxon>Actinopterygii</taxon>
        <taxon>Neopterygii</taxon>
        <taxon>Teleostei</taxon>
        <taxon>Ostariophysi</taxon>
        <taxon>Siluriformes</taxon>
        <taxon>Siluridae</taxon>
        <taxon>Silurus</taxon>
    </lineage>
</organism>
<name>A0A8T0BZW9_SILME</name>
<dbReference type="AlphaFoldDB" id="A0A8T0BZW9"/>
<dbReference type="EMBL" id="JABFDY010000001">
    <property type="protein sequence ID" value="KAF7711486.1"/>
    <property type="molecule type" value="Genomic_DNA"/>
</dbReference>
<evidence type="ECO:0000259" key="2">
    <source>
        <dbReference type="Pfam" id="PF09004"/>
    </source>
</evidence>
<proteinExistence type="predicted"/>
<evidence type="ECO:0000259" key="1">
    <source>
        <dbReference type="Pfam" id="PF00078"/>
    </source>
</evidence>
<dbReference type="GO" id="GO:0008168">
    <property type="term" value="F:methyltransferase activity"/>
    <property type="evidence" value="ECO:0007669"/>
    <property type="project" value="InterPro"/>
</dbReference>
<dbReference type="InterPro" id="IPR000477">
    <property type="entry name" value="RT_dom"/>
</dbReference>
<comment type="caution">
    <text evidence="3">The sequence shown here is derived from an EMBL/GenBank/DDBJ whole genome shotgun (WGS) entry which is preliminary data.</text>
</comment>
<dbReference type="SUPFAM" id="SSF56672">
    <property type="entry name" value="DNA/RNA polymerases"/>
    <property type="match status" value="1"/>
</dbReference>
<dbReference type="Pfam" id="PF00078">
    <property type="entry name" value="RVT_1"/>
    <property type="match status" value="1"/>
</dbReference>
<dbReference type="GO" id="GO:0016706">
    <property type="term" value="F:2-oxoglutarate-dependent dioxygenase activity"/>
    <property type="evidence" value="ECO:0007669"/>
    <property type="project" value="InterPro"/>
</dbReference>
<dbReference type="PANTHER" id="PTHR47510:SF3">
    <property type="entry name" value="ENDO_EXONUCLEASE_PHOSPHATASE DOMAIN-CONTAINING PROTEIN"/>
    <property type="match status" value="1"/>
</dbReference>
<reference evidence="3" key="1">
    <citation type="submission" date="2020-08" db="EMBL/GenBank/DDBJ databases">
        <title>Chromosome-level assembly of Southern catfish (Silurus meridionalis) provides insights into visual adaptation to the nocturnal and benthic lifestyles.</title>
        <authorList>
            <person name="Zhang Y."/>
            <person name="Wang D."/>
            <person name="Peng Z."/>
        </authorList>
    </citation>
    <scope>NUCLEOTIDE SEQUENCE</scope>
    <source>
        <strain evidence="3">SWU-2019-XX</strain>
        <tissue evidence="3">Muscle</tissue>
    </source>
</reference>
<evidence type="ECO:0000313" key="3">
    <source>
        <dbReference type="EMBL" id="KAF7711486.1"/>
    </source>
</evidence>
<dbReference type="PANTHER" id="PTHR47510">
    <property type="entry name" value="REVERSE TRANSCRIPTASE DOMAIN-CONTAINING PROTEIN"/>
    <property type="match status" value="1"/>
</dbReference>
<sequence>MGLYVDPWQRTQTNVIIMEIFLDLGLRCDTKYLSSCLPHHFCSSFPIIQHLFSTTSPCLTSFLKLTLQFSFFSFQHVILNSVLTLLPFFFTFKTILQTTIRCCLAALSPANTLQSSISFRAPPHLGYSDVLKQVKTWPAGATSALLDCFECTEWEAATNGVSFNLEEYTSSVTSYISKCVDDVTQKCVRKTKRLCLQSRGQDGLKNSKGQTVPLSKPAHSNKIHNHFQYSGDTQRMWQVIQAITNYKKSPACDHDASLPDVLNDLYAWFEGQNNVKTRKTTPLYSDRVLCLSTAEVRKTLCRVNPRKSAGPDNIPGRVLREYAEQLADVFTDIFNISLSSNVVPTCPKTMIIAPVLKKSTVSCLNDYRPISNIVMTCLRGSSAFNTIIPQHLIDKLSLLGLNTSLCNWILDFLTGRPQLVRIGNSISSTTALSTGAPQGCVLSPLLFTMLTHNCVAIHSLNHIVKFADDMTMSGHSPLIIDGSSVEIIKSTKFLGVHLVDNLTWSLKTSSISKKAQQHLYFLRRLRGDSAMD</sequence>
<feature type="domain" description="Reverse transcriptase" evidence="1">
    <location>
        <begin position="371"/>
        <end position="475"/>
    </location>
</feature>
<gene>
    <name evidence="3" type="ORF">HF521_000497</name>
</gene>
<evidence type="ECO:0008006" key="5">
    <source>
        <dbReference type="Google" id="ProtNLM"/>
    </source>
</evidence>
<dbReference type="InterPro" id="IPR015095">
    <property type="entry name" value="AlkB_hom8_N"/>
</dbReference>